<dbReference type="InterPro" id="IPR028082">
    <property type="entry name" value="Peripla_BP_I"/>
</dbReference>
<proteinExistence type="inferred from homology"/>
<dbReference type="RefSeq" id="WP_094015335.1">
    <property type="nucleotide sequence ID" value="NZ_NMQW01000017.1"/>
</dbReference>
<dbReference type="GO" id="GO:0030313">
    <property type="term" value="C:cell envelope"/>
    <property type="evidence" value="ECO:0007669"/>
    <property type="project" value="UniProtKB-SubCell"/>
</dbReference>
<dbReference type="OrthoDB" id="6196975at2"/>
<comment type="similarity">
    <text evidence="2">Belongs to the bacterial solute-binding protein 2 family.</text>
</comment>
<dbReference type="PANTHER" id="PTHR46847:SF1">
    <property type="entry name" value="D-ALLOSE-BINDING PERIPLASMIC PROTEIN-RELATED"/>
    <property type="match status" value="1"/>
</dbReference>
<dbReference type="CDD" id="cd20006">
    <property type="entry name" value="PBP1_ABC_sugar_binding-like"/>
    <property type="match status" value="1"/>
</dbReference>
<evidence type="ECO:0000313" key="5">
    <source>
        <dbReference type="EMBL" id="OXM86186.1"/>
    </source>
</evidence>
<evidence type="ECO:0000256" key="1">
    <source>
        <dbReference type="ARBA" id="ARBA00004196"/>
    </source>
</evidence>
<comment type="subcellular location">
    <subcellularLocation>
        <location evidence="1">Cell envelope</location>
    </subcellularLocation>
</comment>
<dbReference type="Pfam" id="PF13407">
    <property type="entry name" value="Peripla_BP_4"/>
    <property type="match status" value="1"/>
</dbReference>
<gene>
    <name evidence="5" type="ORF">CF651_13320</name>
</gene>
<evidence type="ECO:0000259" key="4">
    <source>
        <dbReference type="Pfam" id="PF13407"/>
    </source>
</evidence>
<accession>A0A229URQ1</accession>
<keyword evidence="3" id="KW-0732">Signal</keyword>
<dbReference type="SUPFAM" id="SSF53822">
    <property type="entry name" value="Periplasmic binding protein-like I"/>
    <property type="match status" value="1"/>
</dbReference>
<reference evidence="5 6" key="1">
    <citation type="submission" date="2017-07" db="EMBL/GenBank/DDBJ databases">
        <title>Genome sequencing and assembly of Paenibacillus rigui.</title>
        <authorList>
            <person name="Mayilraj S."/>
        </authorList>
    </citation>
    <scope>NUCLEOTIDE SEQUENCE [LARGE SCALE GENOMIC DNA]</scope>
    <source>
        <strain evidence="5 6">JCM 16352</strain>
    </source>
</reference>
<feature type="domain" description="Periplasmic binding protein" evidence="4">
    <location>
        <begin position="37"/>
        <end position="297"/>
    </location>
</feature>
<keyword evidence="6" id="KW-1185">Reference proteome</keyword>
<dbReference type="GO" id="GO:0030246">
    <property type="term" value="F:carbohydrate binding"/>
    <property type="evidence" value="ECO:0007669"/>
    <property type="project" value="UniProtKB-ARBA"/>
</dbReference>
<dbReference type="Gene3D" id="3.40.50.2300">
    <property type="match status" value="2"/>
</dbReference>
<dbReference type="EMBL" id="NMQW01000017">
    <property type="protein sequence ID" value="OXM86186.1"/>
    <property type="molecule type" value="Genomic_DNA"/>
</dbReference>
<dbReference type="Proteomes" id="UP000215509">
    <property type="component" value="Unassembled WGS sequence"/>
</dbReference>
<dbReference type="PANTHER" id="PTHR46847">
    <property type="entry name" value="D-ALLOSE-BINDING PERIPLASMIC PROTEIN-RELATED"/>
    <property type="match status" value="1"/>
</dbReference>
<evidence type="ECO:0000313" key="6">
    <source>
        <dbReference type="Proteomes" id="UP000215509"/>
    </source>
</evidence>
<name>A0A229URQ1_9BACL</name>
<organism evidence="5 6">
    <name type="scientific">Paenibacillus rigui</name>
    <dbReference type="NCBI Taxonomy" id="554312"/>
    <lineage>
        <taxon>Bacteria</taxon>
        <taxon>Bacillati</taxon>
        <taxon>Bacillota</taxon>
        <taxon>Bacilli</taxon>
        <taxon>Bacillales</taxon>
        <taxon>Paenibacillaceae</taxon>
        <taxon>Paenibacillus</taxon>
    </lineage>
</organism>
<protein>
    <submittedName>
        <fullName evidence="5">LacI family transcriptional regulator</fullName>
    </submittedName>
</protein>
<evidence type="ECO:0000256" key="2">
    <source>
        <dbReference type="ARBA" id="ARBA00007639"/>
    </source>
</evidence>
<evidence type="ECO:0000256" key="3">
    <source>
        <dbReference type="ARBA" id="ARBA00022729"/>
    </source>
</evidence>
<dbReference type="AlphaFoldDB" id="A0A229URQ1"/>
<dbReference type="InterPro" id="IPR025997">
    <property type="entry name" value="SBP_2_dom"/>
</dbReference>
<comment type="caution">
    <text evidence="5">The sequence shown here is derived from an EMBL/GenBank/DDBJ whole genome shotgun (WGS) entry which is preliminary data.</text>
</comment>
<sequence>MVKRLAGFIVLAALLSYALYIGPSMVSGQLETPNNRIVYIPKTIDQRVEFWQVMNQGVLAAAKEFNAQVTVIGTEKESDIDGQIRVLEEAILQKPKAIILAATDYNRLVPAAQKAVQAGILLITVDSALNGDTAASFIATDNYTAGQKAGQALRKWVPDGGNVAIINFVEGSATAMEREQGVRDSLKTNGRDMLHVVDTFYSGASEEKAYELTIRLLKEQPGLDGIIGLNEPSAVGAGRAIKDLGMSHQIKLIGFDSSMDEVAFLEDGTMQATVVQKPFTMGYLAVQTAIQTRKGKEVRRIDTGSEVITKQDMYTNENQKLLFPFVEK</sequence>